<feature type="non-terminal residue" evidence="2">
    <location>
        <position position="335"/>
    </location>
</feature>
<feature type="domain" description="T4 RNA ligase 1-like N-terminal" evidence="1">
    <location>
        <begin position="75"/>
        <end position="296"/>
    </location>
</feature>
<dbReference type="GO" id="GO:0006388">
    <property type="term" value="P:tRNA splicing, via endonucleolytic cleavage and ligation"/>
    <property type="evidence" value="ECO:0007669"/>
    <property type="project" value="TreeGrafter"/>
</dbReference>
<evidence type="ECO:0000313" key="3">
    <source>
        <dbReference type="Proteomes" id="UP000267251"/>
    </source>
</evidence>
<keyword evidence="2" id="KW-0436">Ligase</keyword>
<name>A0A4P9Y5M3_9FUNG</name>
<dbReference type="AlphaFoldDB" id="A0A4P9Y5M3"/>
<accession>A0A4P9Y5M3</accession>
<dbReference type="Pfam" id="PF09511">
    <property type="entry name" value="RNA_lig_T4_1"/>
    <property type="match status" value="1"/>
</dbReference>
<dbReference type="PANTHER" id="PTHR32004:SF1">
    <property type="entry name" value="TRNA LIGASE"/>
    <property type="match status" value="1"/>
</dbReference>
<protein>
    <submittedName>
        <fullName evidence="2">RNA ligase-domain-containing protein</fullName>
    </submittedName>
</protein>
<sequence length="335" mass="38523">MFPSAPPNLSQTELSQVQDLLERLQTSAAQSAKAQSRKQRLVRSTRIHTAFDLEVTSWRCEEQHYYRHPSLLPTQARGLFTAPSVGIVARGYDKFFSVDETTRTQWSSLIRHTRGPYSLTVKENGCIILVSAPTPDDLLVLSKHAAADHAARGDLWLGRHLAQAGRERHDLARLLHTQGLTAVFELCDDEFEEHVLPYPPDDRGLYLHGVNRNVPWLDTWGQDKVQDLGRSFGFHLVAYHTYPSLEQAKAFMDEVQHSGGVHGGRAIEGWVVRCGWTEEGEESKDFFFKVSQTKEYLEWCTQRMQDHPEWFTEYTHKRGIIHVQEQYIAWRREQG</sequence>
<dbReference type="EMBL" id="KZ987881">
    <property type="protein sequence ID" value="RKP14124.1"/>
    <property type="molecule type" value="Genomic_DNA"/>
</dbReference>
<dbReference type="InterPro" id="IPR019039">
    <property type="entry name" value="T4-Rnl1-like_N"/>
</dbReference>
<gene>
    <name evidence="2" type="ORF">BJ684DRAFT_9047</name>
</gene>
<organism evidence="2 3">
    <name type="scientific">Piptocephalis cylindrospora</name>
    <dbReference type="NCBI Taxonomy" id="1907219"/>
    <lineage>
        <taxon>Eukaryota</taxon>
        <taxon>Fungi</taxon>
        <taxon>Fungi incertae sedis</taxon>
        <taxon>Zoopagomycota</taxon>
        <taxon>Zoopagomycotina</taxon>
        <taxon>Zoopagomycetes</taxon>
        <taxon>Zoopagales</taxon>
        <taxon>Piptocephalidaceae</taxon>
        <taxon>Piptocephalis</taxon>
    </lineage>
</organism>
<proteinExistence type="predicted"/>
<dbReference type="Proteomes" id="UP000267251">
    <property type="component" value="Unassembled WGS sequence"/>
</dbReference>
<reference evidence="3" key="1">
    <citation type="journal article" date="2018" name="Nat. Microbiol.">
        <title>Leveraging single-cell genomics to expand the fungal tree of life.</title>
        <authorList>
            <person name="Ahrendt S.R."/>
            <person name="Quandt C.A."/>
            <person name="Ciobanu D."/>
            <person name="Clum A."/>
            <person name="Salamov A."/>
            <person name="Andreopoulos B."/>
            <person name="Cheng J.F."/>
            <person name="Woyke T."/>
            <person name="Pelin A."/>
            <person name="Henrissat B."/>
            <person name="Reynolds N.K."/>
            <person name="Benny G.L."/>
            <person name="Smith M.E."/>
            <person name="James T.Y."/>
            <person name="Grigoriev I.V."/>
        </authorList>
    </citation>
    <scope>NUCLEOTIDE SEQUENCE [LARGE SCALE GENOMIC DNA]</scope>
</reference>
<evidence type="ECO:0000313" key="2">
    <source>
        <dbReference type="EMBL" id="RKP14124.1"/>
    </source>
</evidence>
<dbReference type="PANTHER" id="PTHR32004">
    <property type="entry name" value="TRNA LIGASE"/>
    <property type="match status" value="1"/>
</dbReference>
<dbReference type="OrthoDB" id="276239at2759"/>
<keyword evidence="3" id="KW-1185">Reference proteome</keyword>
<dbReference type="GO" id="GO:0005634">
    <property type="term" value="C:nucleus"/>
    <property type="evidence" value="ECO:0007669"/>
    <property type="project" value="TreeGrafter"/>
</dbReference>
<dbReference type="GO" id="GO:0003972">
    <property type="term" value="F:RNA ligase (ATP) activity"/>
    <property type="evidence" value="ECO:0007669"/>
    <property type="project" value="TreeGrafter"/>
</dbReference>
<evidence type="ECO:0000259" key="1">
    <source>
        <dbReference type="Pfam" id="PF09511"/>
    </source>
</evidence>